<evidence type="ECO:0000313" key="7">
    <source>
        <dbReference type="EMBL" id="NIK61062.1"/>
    </source>
</evidence>
<keyword evidence="8" id="KW-1185">Reference proteome</keyword>
<dbReference type="Proteomes" id="UP000555407">
    <property type="component" value="Unassembled WGS sequence"/>
</dbReference>
<evidence type="ECO:0000256" key="4">
    <source>
        <dbReference type="ARBA" id="ARBA00022729"/>
    </source>
</evidence>
<protein>
    <submittedName>
        <fullName evidence="7">NitT/TauT family transport system substrate-binding protein</fullName>
    </submittedName>
</protein>
<proteinExistence type="inferred from homology"/>
<evidence type="ECO:0000256" key="1">
    <source>
        <dbReference type="ARBA" id="ARBA00004418"/>
    </source>
</evidence>
<dbReference type="InterPro" id="IPR010067">
    <property type="entry name" value="ABC_SsuA_sub-bd"/>
</dbReference>
<gene>
    <name evidence="7" type="ORF">BJY22_006779</name>
</gene>
<feature type="domain" description="SsuA/THI5-like" evidence="6">
    <location>
        <begin position="56"/>
        <end position="251"/>
    </location>
</feature>
<dbReference type="Gene3D" id="3.40.190.10">
    <property type="entry name" value="Periplasmic binding protein-like II"/>
    <property type="match status" value="2"/>
</dbReference>
<evidence type="ECO:0000313" key="8">
    <source>
        <dbReference type="Proteomes" id="UP000555407"/>
    </source>
</evidence>
<name>A0A7X5VH27_9ACTN</name>
<dbReference type="InterPro" id="IPR015168">
    <property type="entry name" value="SsuA/THI5"/>
</dbReference>
<evidence type="ECO:0000259" key="6">
    <source>
        <dbReference type="Pfam" id="PF09084"/>
    </source>
</evidence>
<feature type="chain" id="PRO_5038613935" evidence="5">
    <location>
        <begin position="23"/>
        <end position="336"/>
    </location>
</feature>
<dbReference type="NCBIfam" id="TIGR01728">
    <property type="entry name" value="SsuA_fam"/>
    <property type="match status" value="1"/>
</dbReference>
<accession>A0A7X5VH27</accession>
<dbReference type="Pfam" id="PF09084">
    <property type="entry name" value="NMT1"/>
    <property type="match status" value="1"/>
</dbReference>
<keyword evidence="3" id="KW-0813">Transport</keyword>
<evidence type="ECO:0000256" key="5">
    <source>
        <dbReference type="SAM" id="SignalP"/>
    </source>
</evidence>
<dbReference type="GO" id="GO:0016020">
    <property type="term" value="C:membrane"/>
    <property type="evidence" value="ECO:0007669"/>
    <property type="project" value="InterPro"/>
</dbReference>
<evidence type="ECO:0000256" key="3">
    <source>
        <dbReference type="ARBA" id="ARBA00022448"/>
    </source>
</evidence>
<dbReference type="RefSeq" id="WP_167215177.1">
    <property type="nucleotide sequence ID" value="NZ_JAASRO010000001.1"/>
</dbReference>
<dbReference type="EMBL" id="JAASRO010000001">
    <property type="protein sequence ID" value="NIK61062.1"/>
    <property type="molecule type" value="Genomic_DNA"/>
</dbReference>
<evidence type="ECO:0000256" key="2">
    <source>
        <dbReference type="ARBA" id="ARBA00010742"/>
    </source>
</evidence>
<dbReference type="GO" id="GO:0042626">
    <property type="term" value="F:ATPase-coupled transmembrane transporter activity"/>
    <property type="evidence" value="ECO:0007669"/>
    <property type="project" value="InterPro"/>
</dbReference>
<feature type="signal peptide" evidence="5">
    <location>
        <begin position="1"/>
        <end position="22"/>
    </location>
</feature>
<dbReference type="GO" id="GO:0042597">
    <property type="term" value="C:periplasmic space"/>
    <property type="evidence" value="ECO:0007669"/>
    <property type="project" value="UniProtKB-SubCell"/>
</dbReference>
<comment type="subcellular location">
    <subcellularLocation>
        <location evidence="1">Periplasm</location>
    </subcellularLocation>
</comment>
<comment type="similarity">
    <text evidence="2">Belongs to the bacterial solute-binding protein SsuA/TauA family.</text>
</comment>
<dbReference type="SUPFAM" id="SSF53850">
    <property type="entry name" value="Periplasmic binding protein-like II"/>
    <property type="match status" value="1"/>
</dbReference>
<dbReference type="PANTHER" id="PTHR30024:SF47">
    <property type="entry name" value="TAURINE-BINDING PERIPLASMIC PROTEIN"/>
    <property type="match status" value="1"/>
</dbReference>
<dbReference type="PROSITE" id="PS51257">
    <property type="entry name" value="PROKAR_LIPOPROTEIN"/>
    <property type="match status" value="1"/>
</dbReference>
<keyword evidence="4 5" id="KW-0732">Signal</keyword>
<dbReference type="PANTHER" id="PTHR30024">
    <property type="entry name" value="ALIPHATIC SULFONATES-BINDING PROTEIN-RELATED"/>
    <property type="match status" value="1"/>
</dbReference>
<dbReference type="AlphaFoldDB" id="A0A7X5VH27"/>
<organism evidence="7 8">
    <name type="scientific">Kribbella shirazensis</name>
    <dbReference type="NCBI Taxonomy" id="1105143"/>
    <lineage>
        <taxon>Bacteria</taxon>
        <taxon>Bacillati</taxon>
        <taxon>Actinomycetota</taxon>
        <taxon>Actinomycetes</taxon>
        <taxon>Propionibacteriales</taxon>
        <taxon>Kribbellaceae</taxon>
        <taxon>Kribbella</taxon>
    </lineage>
</organism>
<sequence>MTFSRKLTALAAGTVALALALAGCGGSDDKAADGGPLEQVNFGYIADYNGTSLLAIADDQKLWQKHGLKASTKVFTNGPLQIQALGTGDLDFGYIGPGAFWLPASGQAKVVAINTLGNADRVIARSGTSSIDQLRGKTVGVPEGTSGDMILTLALKKAGMTKDDLKVVNMDASTIVSAFASKKIDAAGFWYPAIATIKKQVPDLTELAKNSDFESQVSFPTAFVAGNDVVSGQKTKTEKTIAVLRDAIAYRSANMDKSIELTAKMLNVPVDQVKADAGNVKVLSLDELDAKTKDGTVDKWLNGMADYFVEAGKLKSKVDPKTYYTGELFTTAAAAK</sequence>
<comment type="caution">
    <text evidence="7">The sequence shown here is derived from an EMBL/GenBank/DDBJ whole genome shotgun (WGS) entry which is preliminary data.</text>
</comment>
<reference evidence="7 8" key="1">
    <citation type="submission" date="2020-03" db="EMBL/GenBank/DDBJ databases">
        <title>Sequencing the genomes of 1000 actinobacteria strains.</title>
        <authorList>
            <person name="Klenk H.-P."/>
        </authorList>
    </citation>
    <scope>NUCLEOTIDE SEQUENCE [LARGE SCALE GENOMIC DNA]</scope>
    <source>
        <strain evidence="7 8">DSM 45490</strain>
    </source>
</reference>